<keyword evidence="3" id="KW-1185">Reference proteome</keyword>
<evidence type="ECO:0000313" key="2">
    <source>
        <dbReference type="EMBL" id="GJE94909.1"/>
    </source>
</evidence>
<keyword evidence="1" id="KW-0472">Membrane</keyword>
<feature type="transmembrane region" description="Helical" evidence="1">
    <location>
        <begin position="164"/>
        <end position="183"/>
    </location>
</feature>
<feature type="transmembrane region" description="Helical" evidence="1">
    <location>
        <begin position="234"/>
        <end position="254"/>
    </location>
</feature>
<sequence length="322" mass="35592">MSTNVTFPAPVGGVPLSHDLGPSILFAILYAILVCIAVYRFARTATRTFVVIGTFAFVFERVIIWALRAKQSETPSEELDRSLTIYWQMTFAIGYISMYADTVTLLRCLFVQTTKGAPPGDQAPLGNGRESPDSVLGHQQALSGYTLPVDDDEPRRRFWYRRTFGALALLSWVPVILGVVMGYNYVQAETSVAKGQNVQSLRYAVSALAFVFLLELQGFSIYGLFYVRRIQRTGVLLGLIVSTVLNIIPIYHFVVMHNWTDSLTSMAPGAQNTTGEKVAFYVFQAVPELAAAALLMVPDIREHFSTGAWGDRSTEPKGDAKV</sequence>
<feature type="transmembrane region" description="Helical" evidence="1">
    <location>
        <begin position="49"/>
        <end position="67"/>
    </location>
</feature>
<feature type="transmembrane region" description="Helical" evidence="1">
    <location>
        <begin position="87"/>
        <end position="110"/>
    </location>
</feature>
<evidence type="ECO:0000313" key="3">
    <source>
        <dbReference type="Proteomes" id="UP000703269"/>
    </source>
</evidence>
<comment type="caution">
    <text evidence="2">The sequence shown here is derived from an EMBL/GenBank/DDBJ whole genome shotgun (WGS) entry which is preliminary data.</text>
</comment>
<proteinExistence type="predicted"/>
<keyword evidence="1" id="KW-1133">Transmembrane helix</keyword>
<keyword evidence="1" id="KW-0812">Transmembrane</keyword>
<gene>
    <name evidence="2" type="ORF">PsYK624_110850</name>
</gene>
<feature type="transmembrane region" description="Helical" evidence="1">
    <location>
        <begin position="20"/>
        <end position="42"/>
    </location>
</feature>
<accession>A0A9P3GJY4</accession>
<dbReference type="OrthoDB" id="2562239at2759"/>
<dbReference type="Proteomes" id="UP000703269">
    <property type="component" value="Unassembled WGS sequence"/>
</dbReference>
<feature type="transmembrane region" description="Helical" evidence="1">
    <location>
        <begin position="203"/>
        <end position="227"/>
    </location>
</feature>
<organism evidence="2 3">
    <name type="scientific">Phanerochaete sordida</name>
    <dbReference type="NCBI Taxonomy" id="48140"/>
    <lineage>
        <taxon>Eukaryota</taxon>
        <taxon>Fungi</taxon>
        <taxon>Dikarya</taxon>
        <taxon>Basidiomycota</taxon>
        <taxon>Agaricomycotina</taxon>
        <taxon>Agaricomycetes</taxon>
        <taxon>Polyporales</taxon>
        <taxon>Phanerochaetaceae</taxon>
        <taxon>Phanerochaete</taxon>
    </lineage>
</organism>
<name>A0A9P3GJY4_9APHY</name>
<reference evidence="2 3" key="1">
    <citation type="submission" date="2021-08" db="EMBL/GenBank/DDBJ databases">
        <title>Draft Genome Sequence of Phanerochaete sordida strain YK-624.</title>
        <authorList>
            <person name="Mori T."/>
            <person name="Dohra H."/>
            <person name="Suzuki T."/>
            <person name="Kawagishi H."/>
            <person name="Hirai H."/>
        </authorList>
    </citation>
    <scope>NUCLEOTIDE SEQUENCE [LARGE SCALE GENOMIC DNA]</scope>
    <source>
        <strain evidence="2 3">YK-624</strain>
    </source>
</reference>
<protein>
    <submittedName>
        <fullName evidence="2">Uncharacterized protein</fullName>
    </submittedName>
</protein>
<evidence type="ECO:0000256" key="1">
    <source>
        <dbReference type="SAM" id="Phobius"/>
    </source>
</evidence>
<dbReference type="EMBL" id="BPQB01000044">
    <property type="protein sequence ID" value="GJE94909.1"/>
    <property type="molecule type" value="Genomic_DNA"/>
</dbReference>
<dbReference type="AlphaFoldDB" id="A0A9P3GJY4"/>